<accession>A0ABS6WQP9</accession>
<reference evidence="2" key="1">
    <citation type="submission" date="2021-07" db="EMBL/GenBank/DDBJ databases">
        <title>Pseudohoeflea marina sp. nov. a polyhydroxyalcanoate-producing bacterium.</title>
        <authorList>
            <person name="Zheng W."/>
            <person name="Yu S."/>
            <person name="Huang Y."/>
        </authorList>
    </citation>
    <scope>NUCLEOTIDE SEQUENCE</scope>
    <source>
        <strain evidence="2">DP4N28-3</strain>
    </source>
</reference>
<organism evidence="2 3">
    <name type="scientific">Pseudohoeflea coraliihabitans</name>
    <dbReference type="NCBI Taxonomy" id="2860393"/>
    <lineage>
        <taxon>Bacteria</taxon>
        <taxon>Pseudomonadati</taxon>
        <taxon>Pseudomonadota</taxon>
        <taxon>Alphaproteobacteria</taxon>
        <taxon>Hyphomicrobiales</taxon>
        <taxon>Rhizobiaceae</taxon>
        <taxon>Pseudohoeflea</taxon>
    </lineage>
</organism>
<evidence type="ECO:0000313" key="2">
    <source>
        <dbReference type="EMBL" id="MBW3098245.1"/>
    </source>
</evidence>
<protein>
    <submittedName>
        <fullName evidence="2">Uncharacterized protein</fullName>
    </submittedName>
</protein>
<feature type="region of interest" description="Disordered" evidence="1">
    <location>
        <begin position="33"/>
        <end position="52"/>
    </location>
</feature>
<dbReference type="Proteomes" id="UP001430804">
    <property type="component" value="Unassembled WGS sequence"/>
</dbReference>
<keyword evidence="3" id="KW-1185">Reference proteome</keyword>
<dbReference type="RefSeq" id="WP_219202162.1">
    <property type="nucleotide sequence ID" value="NZ_JAHWQX010000003.1"/>
</dbReference>
<evidence type="ECO:0000313" key="3">
    <source>
        <dbReference type="Proteomes" id="UP001430804"/>
    </source>
</evidence>
<proteinExistence type="predicted"/>
<dbReference type="EMBL" id="JAHWQX010000003">
    <property type="protein sequence ID" value="MBW3098245.1"/>
    <property type="molecule type" value="Genomic_DNA"/>
</dbReference>
<name>A0ABS6WQP9_9HYPH</name>
<feature type="compositionally biased region" description="Basic and acidic residues" evidence="1">
    <location>
        <begin position="39"/>
        <end position="52"/>
    </location>
</feature>
<gene>
    <name evidence="2" type="ORF">KY465_13245</name>
</gene>
<evidence type="ECO:0000256" key="1">
    <source>
        <dbReference type="SAM" id="MobiDB-lite"/>
    </source>
</evidence>
<comment type="caution">
    <text evidence="2">The sequence shown here is derived from an EMBL/GenBank/DDBJ whole genome shotgun (WGS) entry which is preliminary data.</text>
</comment>
<sequence length="52" mass="5692">MIEALGLMTALVALAFSGLTVAALRNQMMPAEYLPHQQGENEPHDEAARRAR</sequence>